<dbReference type="Gene3D" id="2.60.120.200">
    <property type="match status" value="1"/>
</dbReference>
<evidence type="ECO:0000313" key="2">
    <source>
        <dbReference type="Proteomes" id="UP000192277"/>
    </source>
</evidence>
<protein>
    <recommendedName>
        <fullName evidence="3">LamG domain protein jellyroll fold domain protein</fullName>
    </recommendedName>
</protein>
<proteinExistence type="predicted"/>
<keyword evidence="2" id="KW-1185">Reference proteome</keyword>
<dbReference type="PANTHER" id="PTHR42535">
    <property type="entry name" value="OOKINETE PROTEIN, PUTATIVE-RELATED"/>
    <property type="match status" value="1"/>
</dbReference>
<dbReference type="Proteomes" id="UP000192277">
    <property type="component" value="Unassembled WGS sequence"/>
</dbReference>
<evidence type="ECO:0008006" key="3">
    <source>
        <dbReference type="Google" id="ProtNLM"/>
    </source>
</evidence>
<dbReference type="InterPro" id="IPR013320">
    <property type="entry name" value="ConA-like_dom_sf"/>
</dbReference>
<name>A0ABX3NSW3_9BACT</name>
<reference evidence="1 2" key="1">
    <citation type="submission" date="2016-04" db="EMBL/GenBank/DDBJ databases">
        <authorList>
            <person name="Chen L."/>
            <person name="Zhuang W."/>
            <person name="Wang G."/>
        </authorList>
    </citation>
    <scope>NUCLEOTIDE SEQUENCE [LARGE SCALE GENOMIC DNA]</scope>
    <source>
        <strain evidence="2">GR20</strain>
    </source>
</reference>
<dbReference type="EMBL" id="LWBO01000021">
    <property type="protein sequence ID" value="OQP45209.1"/>
    <property type="molecule type" value="Genomic_DNA"/>
</dbReference>
<dbReference type="SUPFAM" id="SSF49899">
    <property type="entry name" value="Concanavalin A-like lectins/glucanases"/>
    <property type="match status" value="1"/>
</dbReference>
<sequence>MVLTAFKKDGRGDIIVKSPLSEPTCASDLKKGLLAYYPFNANFNDASGNGNHAIPKNGAYLTTDCKGRLYHAAGFDGKDDYLIVPGNRKLNADSLSVCFYVLVNNSRRRNVTISRINFETGESLTFGIHESLPTDNKWNFGMASGLDPCSSTYGYDPSMACYSSGGIAAGRWYSVVATFGKGIQKLYVDGVLHSTKKRSFQYAKKCNNSDLMIGGWWKADIVSIDGKLDEVRLYNRVINECEIAKLAAAVEQISGFKGSVAIR</sequence>
<organism evidence="1 2">
    <name type="scientific">Niastella koreensis</name>
    <dbReference type="NCBI Taxonomy" id="354356"/>
    <lineage>
        <taxon>Bacteria</taxon>
        <taxon>Pseudomonadati</taxon>
        <taxon>Bacteroidota</taxon>
        <taxon>Chitinophagia</taxon>
        <taxon>Chitinophagales</taxon>
        <taxon>Chitinophagaceae</taxon>
        <taxon>Niastella</taxon>
    </lineage>
</organism>
<evidence type="ECO:0000313" key="1">
    <source>
        <dbReference type="EMBL" id="OQP45209.1"/>
    </source>
</evidence>
<dbReference type="Pfam" id="PF13385">
    <property type="entry name" value="Laminin_G_3"/>
    <property type="match status" value="1"/>
</dbReference>
<gene>
    <name evidence="1" type="ORF">A4D02_34115</name>
</gene>
<accession>A0ABX3NSW3</accession>
<dbReference type="PANTHER" id="PTHR42535:SF2">
    <property type="entry name" value="CHROMOSOME UNDETERMINED SCAFFOLD_146, WHOLE GENOME SHOTGUN SEQUENCE"/>
    <property type="match status" value="1"/>
</dbReference>
<comment type="caution">
    <text evidence="1">The sequence shown here is derived from an EMBL/GenBank/DDBJ whole genome shotgun (WGS) entry which is preliminary data.</text>
</comment>